<accession>A0ABT1WN80</accession>
<evidence type="ECO:0000259" key="1">
    <source>
        <dbReference type="PROSITE" id="PS51671"/>
    </source>
</evidence>
<reference evidence="2" key="2">
    <citation type="journal article" date="2023" name="Curr. Microbiol.">
        <title>Granulicatella seriolae sp. nov., a Novel Facultative Anaerobe Isolated from Yellowtail Marine Fish.</title>
        <authorList>
            <person name="Lee M."/>
            <person name="Choi Y.J."/>
            <person name="Farooq A."/>
            <person name="Jeong J.B."/>
            <person name="Jung M.Y."/>
        </authorList>
    </citation>
    <scope>NUCLEOTIDE SEQUENCE</scope>
    <source>
        <strain evidence="2">S8</strain>
    </source>
</reference>
<evidence type="ECO:0000313" key="3">
    <source>
        <dbReference type="Proteomes" id="UP001059480"/>
    </source>
</evidence>
<keyword evidence="3" id="KW-1185">Reference proteome</keyword>
<dbReference type="InterPro" id="IPR045865">
    <property type="entry name" value="ACT-like_dom_sf"/>
</dbReference>
<organism evidence="2 3">
    <name type="scientific">Granulicatella seriolae</name>
    <dbReference type="NCBI Taxonomy" id="2967226"/>
    <lineage>
        <taxon>Bacteria</taxon>
        <taxon>Bacillati</taxon>
        <taxon>Bacillota</taxon>
        <taxon>Bacilli</taxon>
        <taxon>Lactobacillales</taxon>
        <taxon>Carnobacteriaceae</taxon>
        <taxon>Granulicatella</taxon>
    </lineage>
</organism>
<dbReference type="InterPro" id="IPR002912">
    <property type="entry name" value="ACT_dom"/>
</dbReference>
<reference evidence="2" key="1">
    <citation type="submission" date="2022-07" db="EMBL/GenBank/DDBJ databases">
        <authorList>
            <person name="Jung M.-Y."/>
            <person name="Lee M."/>
        </authorList>
    </citation>
    <scope>NUCLEOTIDE SEQUENCE</scope>
    <source>
        <strain evidence="2">S8</strain>
    </source>
</reference>
<dbReference type="InterPro" id="IPR008310">
    <property type="entry name" value="UPF0735_ACT_dom-cont"/>
</dbReference>
<dbReference type="PROSITE" id="PS51671">
    <property type="entry name" value="ACT"/>
    <property type="match status" value="1"/>
</dbReference>
<name>A0ABT1WN80_9LACT</name>
<dbReference type="RefSeq" id="WP_256945113.1">
    <property type="nucleotide sequence ID" value="NZ_JANHNZ010000004.1"/>
</dbReference>
<dbReference type="NCBIfam" id="NF003361">
    <property type="entry name" value="PRK04435.1"/>
    <property type="match status" value="1"/>
</dbReference>
<evidence type="ECO:0000313" key="2">
    <source>
        <dbReference type="EMBL" id="MCQ9209997.1"/>
    </source>
</evidence>
<gene>
    <name evidence="2" type="ORF">NPA36_05485</name>
</gene>
<sequence>MGEGQTRYIVNSNVIPEVYVKVLEAKELLANKKVKDISQAVKQVGISRSVYYKYRDNIQVLSTSLNGRKVSLNIQIRHESGTLSQLLDLLAALKVNILTIFQGLPIHTLATVQMMLDISESPLSVDQLIEQLSKIESILAVEIQGIE</sequence>
<dbReference type="Proteomes" id="UP001059480">
    <property type="component" value="Unassembled WGS sequence"/>
</dbReference>
<protein>
    <submittedName>
        <fullName evidence="2">ACT domain-containing protein</fullName>
    </submittedName>
</protein>
<dbReference type="Gene3D" id="3.30.70.260">
    <property type="match status" value="1"/>
</dbReference>
<dbReference type="SUPFAM" id="SSF55021">
    <property type="entry name" value="ACT-like"/>
    <property type="match status" value="1"/>
</dbReference>
<proteinExistence type="predicted"/>
<comment type="caution">
    <text evidence="2">The sequence shown here is derived from an EMBL/GenBank/DDBJ whole genome shotgun (WGS) entry which is preliminary data.</text>
</comment>
<dbReference type="PIRSF" id="PIRSF025624">
    <property type="entry name" value="ACT_PheB"/>
    <property type="match status" value="1"/>
</dbReference>
<reference evidence="2" key="3">
    <citation type="journal article" date="2023" name="Microbiol. Resour. Announc.">
        <title>Draft Genome Sequence of Granulicatella sp. Strain S8, Isolated from a Marine Fish, Seriola quinqueradiata.</title>
        <authorList>
            <person name="Lee M."/>
            <person name="Farooq A."/>
            <person name="Jeong J.B."/>
            <person name="Jung M.Y."/>
        </authorList>
    </citation>
    <scope>NUCLEOTIDE SEQUENCE</scope>
    <source>
        <strain evidence="2">S8</strain>
    </source>
</reference>
<dbReference type="EMBL" id="JANHNZ010000004">
    <property type="protein sequence ID" value="MCQ9209997.1"/>
    <property type="molecule type" value="Genomic_DNA"/>
</dbReference>
<feature type="domain" description="ACT" evidence="1">
    <location>
        <begin position="71"/>
        <end position="147"/>
    </location>
</feature>